<dbReference type="RefSeq" id="XP_016667576.2">
    <property type="nucleotide sequence ID" value="XM_016812087.2"/>
</dbReference>
<dbReference type="InterPro" id="IPR043502">
    <property type="entry name" value="DNA/RNA_pol_sf"/>
</dbReference>
<feature type="compositionally biased region" description="Basic and acidic residues" evidence="1">
    <location>
        <begin position="376"/>
        <end position="388"/>
    </location>
</feature>
<dbReference type="SUPFAM" id="SSF56672">
    <property type="entry name" value="DNA/RNA polymerases"/>
    <property type="match status" value="1"/>
</dbReference>
<dbReference type="Gene3D" id="3.30.70.270">
    <property type="match status" value="1"/>
</dbReference>
<dbReference type="InterPro" id="IPR043128">
    <property type="entry name" value="Rev_trsase/Diguanyl_cyclase"/>
</dbReference>
<reference evidence="3" key="2">
    <citation type="submission" date="2025-08" db="UniProtKB">
        <authorList>
            <consortium name="RefSeq"/>
        </authorList>
    </citation>
    <scope>IDENTIFICATION</scope>
</reference>
<dbReference type="Proteomes" id="UP000818029">
    <property type="component" value="Chromosome A03"/>
</dbReference>
<dbReference type="PANTHER" id="PTHR45643:SF11">
    <property type="entry name" value="RNA-DIRECTED DNA POLYMERASE"/>
    <property type="match status" value="1"/>
</dbReference>
<protein>
    <submittedName>
        <fullName evidence="3">Uncharacterized protein</fullName>
    </submittedName>
</protein>
<proteinExistence type="predicted"/>
<dbReference type="PANTHER" id="PTHR45643">
    <property type="entry name" value="REVERSE TRANSCRIPTASE"/>
    <property type="match status" value="1"/>
</dbReference>
<gene>
    <name evidence="3" type="primary">LOC107887866</name>
</gene>
<reference evidence="2" key="1">
    <citation type="journal article" date="2020" name="Nat. Genet.">
        <title>Genomic diversifications of five Gossypium allopolyploid species and their impact on cotton improvement.</title>
        <authorList>
            <person name="Chen Z.J."/>
            <person name="Sreedasyam A."/>
            <person name="Ando A."/>
            <person name="Song Q."/>
            <person name="De Santiago L.M."/>
            <person name="Hulse-Kemp A.M."/>
            <person name="Ding M."/>
            <person name="Ye W."/>
            <person name="Kirkbride R.C."/>
            <person name="Jenkins J."/>
            <person name="Plott C."/>
            <person name="Lovell J."/>
            <person name="Lin Y.M."/>
            <person name="Vaughn R."/>
            <person name="Liu B."/>
            <person name="Simpson S."/>
            <person name="Scheffler B.E."/>
            <person name="Wen L."/>
            <person name="Saski C.A."/>
            <person name="Grover C.E."/>
            <person name="Hu G."/>
            <person name="Conover J.L."/>
            <person name="Carlson J.W."/>
            <person name="Shu S."/>
            <person name="Boston L.B."/>
            <person name="Williams M."/>
            <person name="Peterson D.G."/>
            <person name="McGee K."/>
            <person name="Jones D.C."/>
            <person name="Wendel J.F."/>
            <person name="Stelly D.M."/>
            <person name="Grimwood J."/>
            <person name="Schmutz J."/>
        </authorList>
    </citation>
    <scope>NUCLEOTIDE SEQUENCE [LARGE SCALE GENOMIC DNA]</scope>
    <source>
        <strain evidence="2">cv. TM-1</strain>
    </source>
</reference>
<evidence type="ECO:0000256" key="1">
    <source>
        <dbReference type="SAM" id="MobiDB-lite"/>
    </source>
</evidence>
<name>A0A1U8HNH1_GOSHI</name>
<feature type="compositionally biased region" description="Low complexity" evidence="1">
    <location>
        <begin position="352"/>
        <end position="367"/>
    </location>
</feature>
<sequence>MVLKSTEDEEVTMIGEQRDYLTHVISMLKAEKLVHKGCKTFLAYVSISDSKCPFVEDVRTVKEFSSVFLKELLRLPPNCEVEFGIELIPGTVPLYAKFNKCEFWLREVTFLGHVVSGEGSRVDPRKIKAVVDWKPPKTVSEIRSILGLAGYYIHFVEGLSLITAPLTKLLHKGVQFNWTDKQQESFEKLKGVLTKAPVLIQPESEKEFTQVKAEHQLPSGLLQPVKIPLWKWERIHISVLEEVARGIGYKTGFQHYVPPSDRWAVKEGDSDTRRHVKKLYNRFQRQLGGLFTAGRVYYRSDPSHIVSAEEIEVRPDLTIEEESVQILDCDVKVLRMKSIPLVKVLWRMSSNEANAESEEAGSNAPASIQRATSRSRRPESEGQGEEAK</sequence>
<keyword evidence="2" id="KW-1185">Reference proteome</keyword>
<dbReference type="GeneID" id="107887866"/>
<dbReference type="PaxDb" id="3635-A0A1U8HNH1"/>
<accession>A0A1U8HNH1</accession>
<organism evidence="2 3">
    <name type="scientific">Gossypium hirsutum</name>
    <name type="common">Upland cotton</name>
    <name type="synonym">Gossypium mexicanum</name>
    <dbReference type="NCBI Taxonomy" id="3635"/>
    <lineage>
        <taxon>Eukaryota</taxon>
        <taxon>Viridiplantae</taxon>
        <taxon>Streptophyta</taxon>
        <taxon>Embryophyta</taxon>
        <taxon>Tracheophyta</taxon>
        <taxon>Spermatophyta</taxon>
        <taxon>Magnoliopsida</taxon>
        <taxon>eudicotyledons</taxon>
        <taxon>Gunneridae</taxon>
        <taxon>Pentapetalae</taxon>
        <taxon>rosids</taxon>
        <taxon>malvids</taxon>
        <taxon>Malvales</taxon>
        <taxon>Malvaceae</taxon>
        <taxon>Malvoideae</taxon>
        <taxon>Gossypium</taxon>
    </lineage>
</organism>
<feature type="region of interest" description="Disordered" evidence="1">
    <location>
        <begin position="352"/>
        <end position="388"/>
    </location>
</feature>
<evidence type="ECO:0000313" key="3">
    <source>
        <dbReference type="RefSeq" id="XP_016667576.2"/>
    </source>
</evidence>
<dbReference type="AlphaFoldDB" id="A0A1U8HNH1"/>
<evidence type="ECO:0000313" key="2">
    <source>
        <dbReference type="Proteomes" id="UP000818029"/>
    </source>
</evidence>
<dbReference type="KEGG" id="ghi:107887866"/>